<keyword evidence="2" id="KW-1185">Reference proteome</keyword>
<feature type="region of interest" description="Disordered" evidence="1">
    <location>
        <begin position="25"/>
        <end position="54"/>
    </location>
</feature>
<proteinExistence type="predicted"/>
<sequence length="141" mass="15994">MKLLGLKPKNLLLKFNLTSAALSTSSTRPSTAVSSGDDQHGGAGDKHHDEDPHRFFDKDMEYIRKYAPIERKYKPPPFMGHTGFGLPDCEVFITKVKNEYPDGPEKYYEMCPGKAFPDQKVMENRIVFKDPKKPLYGAKNN</sequence>
<name>A0A915HR95_ROMCU</name>
<reference evidence="3" key="1">
    <citation type="submission" date="2022-11" db="UniProtKB">
        <authorList>
            <consortium name="WormBaseParasite"/>
        </authorList>
    </citation>
    <scope>IDENTIFICATION</scope>
</reference>
<evidence type="ECO:0000313" key="3">
    <source>
        <dbReference type="WBParaSite" id="nRc.2.0.1.t03892-RA"/>
    </source>
</evidence>
<protein>
    <submittedName>
        <fullName evidence="3">Uncharacterized protein</fullName>
    </submittedName>
</protein>
<dbReference type="AlphaFoldDB" id="A0A915HR95"/>
<dbReference type="WBParaSite" id="nRc.2.0.1.t03892-RA">
    <property type="protein sequence ID" value="nRc.2.0.1.t03892-RA"/>
    <property type="gene ID" value="nRc.2.0.1.g03892"/>
</dbReference>
<accession>A0A915HR95</accession>
<feature type="compositionally biased region" description="Basic and acidic residues" evidence="1">
    <location>
        <begin position="37"/>
        <end position="54"/>
    </location>
</feature>
<evidence type="ECO:0000256" key="1">
    <source>
        <dbReference type="SAM" id="MobiDB-lite"/>
    </source>
</evidence>
<dbReference type="Proteomes" id="UP000887565">
    <property type="component" value="Unplaced"/>
</dbReference>
<evidence type="ECO:0000313" key="2">
    <source>
        <dbReference type="Proteomes" id="UP000887565"/>
    </source>
</evidence>
<organism evidence="2 3">
    <name type="scientific">Romanomermis culicivorax</name>
    <name type="common">Nematode worm</name>
    <dbReference type="NCBI Taxonomy" id="13658"/>
    <lineage>
        <taxon>Eukaryota</taxon>
        <taxon>Metazoa</taxon>
        <taxon>Ecdysozoa</taxon>
        <taxon>Nematoda</taxon>
        <taxon>Enoplea</taxon>
        <taxon>Dorylaimia</taxon>
        <taxon>Mermithida</taxon>
        <taxon>Mermithoidea</taxon>
        <taxon>Mermithidae</taxon>
        <taxon>Romanomermis</taxon>
    </lineage>
</organism>